<feature type="domain" description="3-keto-alpha-glucoside-1,2-lyase/3-keto-2-hydroxy-glucal hydratase" evidence="1">
    <location>
        <begin position="8"/>
        <end position="237"/>
    </location>
</feature>
<dbReference type="GO" id="GO:0016787">
    <property type="term" value="F:hydrolase activity"/>
    <property type="evidence" value="ECO:0007669"/>
    <property type="project" value="InterPro"/>
</dbReference>
<sequence>MPVAAQDKWQSLFNGTDLTDWQPKIRGYEFGEDPAQTFTVEDGLLTVSYANYRDFDNQFGHLFYVTPYSRYRLRLEYRFIGEQAPGAPAWAFKNSGVMVHSQDPQTMPAPQDFPISIEVQFLGGLNDGAQRPTANMCSPGTHIVYQGEFTDTHCILSTAPTIHDDQWVQIEVLVLGDKQISHFVNGVEVMSYGGITTGGGVVSGHRAEMKPEGKVLDAGYISLQSEGHPIQFRNIELLNLETPAAQ</sequence>
<organism evidence="2 3">
    <name type="scientific">Symbiodinium necroappetens</name>
    <dbReference type="NCBI Taxonomy" id="1628268"/>
    <lineage>
        <taxon>Eukaryota</taxon>
        <taxon>Sar</taxon>
        <taxon>Alveolata</taxon>
        <taxon>Dinophyceae</taxon>
        <taxon>Suessiales</taxon>
        <taxon>Symbiodiniaceae</taxon>
        <taxon>Symbiodinium</taxon>
    </lineage>
</organism>
<evidence type="ECO:0000259" key="1">
    <source>
        <dbReference type="Pfam" id="PF06439"/>
    </source>
</evidence>
<gene>
    <name evidence="2" type="ORF">SNEC2469_LOCUS64</name>
</gene>
<accession>A0A812INP9</accession>
<dbReference type="OrthoDB" id="448007at2759"/>
<protein>
    <recommendedName>
        <fullName evidence="1">3-keto-alpha-glucoside-1,2-lyase/3-keto-2-hydroxy-glucal hydratase domain-containing protein</fullName>
    </recommendedName>
</protein>
<dbReference type="Pfam" id="PF06439">
    <property type="entry name" value="3keto-disac_hyd"/>
    <property type="match status" value="1"/>
</dbReference>
<dbReference type="Gene3D" id="2.60.120.560">
    <property type="entry name" value="Exo-inulinase, domain 1"/>
    <property type="match status" value="1"/>
</dbReference>
<reference evidence="2" key="1">
    <citation type="submission" date="2021-02" db="EMBL/GenBank/DDBJ databases">
        <authorList>
            <person name="Dougan E. K."/>
            <person name="Rhodes N."/>
            <person name="Thang M."/>
            <person name="Chan C."/>
        </authorList>
    </citation>
    <scope>NUCLEOTIDE SEQUENCE</scope>
</reference>
<dbReference type="AlphaFoldDB" id="A0A812INP9"/>
<comment type="caution">
    <text evidence="2">The sequence shown here is derived from an EMBL/GenBank/DDBJ whole genome shotgun (WGS) entry which is preliminary data.</text>
</comment>
<name>A0A812INP9_9DINO</name>
<evidence type="ECO:0000313" key="2">
    <source>
        <dbReference type="EMBL" id="CAE7149000.1"/>
    </source>
</evidence>
<dbReference type="InterPro" id="IPR010496">
    <property type="entry name" value="AL/BT2_dom"/>
</dbReference>
<dbReference type="Proteomes" id="UP000601435">
    <property type="component" value="Unassembled WGS sequence"/>
</dbReference>
<keyword evidence="3" id="KW-1185">Reference proteome</keyword>
<evidence type="ECO:0000313" key="3">
    <source>
        <dbReference type="Proteomes" id="UP000601435"/>
    </source>
</evidence>
<proteinExistence type="predicted"/>
<dbReference type="EMBL" id="CAJNJA010000001">
    <property type="protein sequence ID" value="CAE7149000.1"/>
    <property type="molecule type" value="Genomic_DNA"/>
</dbReference>